<evidence type="ECO:0000259" key="3">
    <source>
        <dbReference type="Pfam" id="PF06745"/>
    </source>
</evidence>
<keyword evidence="5" id="KW-1185">Reference proteome</keyword>
<dbReference type="EMBL" id="AM114193">
    <property type="protein sequence ID" value="CAJ35614.1"/>
    <property type="molecule type" value="Genomic_DNA"/>
</dbReference>
<dbReference type="Pfam" id="PF06745">
    <property type="entry name" value="ATPase"/>
    <property type="match status" value="1"/>
</dbReference>
<name>Q0W7M9_METAR</name>
<proteinExistence type="predicted"/>
<accession>Q0W7M9</accession>
<dbReference type="GeneID" id="5143917"/>
<dbReference type="KEGG" id="rci:RCIX114"/>
<gene>
    <name evidence="4" type="ORF">RCIX114</name>
</gene>
<feature type="domain" description="KaiC-like" evidence="3">
    <location>
        <begin position="67"/>
        <end position="245"/>
    </location>
</feature>
<dbReference type="RefSeq" id="WP_012036881.1">
    <property type="nucleotide sequence ID" value="NC_009464.1"/>
</dbReference>
<sequence length="279" mass="31220">METIYRKVPTGITSFDPVIKGGFPAGSFVLLLGEVGAGSQEFVYSSALMLSKMKYDHLRAKPDAKLPEKIVYISFTKSKENVLQSFATLKLASASELNSALTFVDLSTKYFARTQVPITWTTGSMGSLSELKSEQKNKSLYELLVETLDTYAPNNLVIIDSLTDVLRSAVADKVSWTDFVSLLKGIGRMSKQWDSTIYALLTSNIFDRSNEEEVSDCADGVLVFNWESTGANQRQRMMYIKKFRGLMPYLEEDNVVRFETKVSASRGFEISNIKEILGR</sequence>
<keyword evidence="2" id="KW-0067">ATP-binding</keyword>
<protein>
    <recommendedName>
        <fullName evidence="3">KaiC-like domain-containing protein</fullName>
    </recommendedName>
</protein>
<dbReference type="InterPro" id="IPR014774">
    <property type="entry name" value="KaiC-like_dom"/>
</dbReference>
<evidence type="ECO:0000256" key="2">
    <source>
        <dbReference type="ARBA" id="ARBA00022840"/>
    </source>
</evidence>
<organism evidence="4 5">
    <name type="scientific">Methanocella arvoryzae (strain DSM 22066 / NBRC 105507 / MRE50)</name>
    <dbReference type="NCBI Taxonomy" id="351160"/>
    <lineage>
        <taxon>Archaea</taxon>
        <taxon>Methanobacteriati</taxon>
        <taxon>Methanobacteriota</taxon>
        <taxon>Stenosarchaea group</taxon>
        <taxon>Methanomicrobia</taxon>
        <taxon>Methanocellales</taxon>
        <taxon>Methanocellaceae</taxon>
        <taxon>Methanocella</taxon>
    </lineage>
</organism>
<dbReference type="Proteomes" id="UP000000663">
    <property type="component" value="Chromosome"/>
</dbReference>
<reference evidence="4 5" key="1">
    <citation type="journal article" date="2006" name="Science">
        <title>Genome of rice cluster I archaea -- the key methane producers in the rice rhizosphere.</title>
        <authorList>
            <person name="Erkel C."/>
            <person name="Kube M."/>
            <person name="Reinhardt R."/>
            <person name="Liesack W."/>
        </authorList>
    </citation>
    <scope>NUCLEOTIDE SEQUENCE [LARGE SCALE GENOMIC DNA]</scope>
    <source>
        <strain evidence="5">DSM 22066 / NBRC 105507 / MRE50</strain>
    </source>
</reference>
<dbReference type="InterPro" id="IPR027417">
    <property type="entry name" value="P-loop_NTPase"/>
</dbReference>
<evidence type="ECO:0000313" key="5">
    <source>
        <dbReference type="Proteomes" id="UP000000663"/>
    </source>
</evidence>
<dbReference type="PANTHER" id="PTHR43637">
    <property type="entry name" value="UPF0273 PROTEIN TM_0370"/>
    <property type="match status" value="1"/>
</dbReference>
<dbReference type="Gene3D" id="3.40.50.300">
    <property type="entry name" value="P-loop containing nucleotide triphosphate hydrolases"/>
    <property type="match status" value="1"/>
</dbReference>
<dbReference type="STRING" id="351160.RCIX114"/>
<evidence type="ECO:0000313" key="4">
    <source>
        <dbReference type="EMBL" id="CAJ35614.1"/>
    </source>
</evidence>
<keyword evidence="1" id="KW-0547">Nucleotide-binding</keyword>
<dbReference type="OrthoDB" id="337234at2157"/>
<dbReference type="GO" id="GO:0005524">
    <property type="term" value="F:ATP binding"/>
    <property type="evidence" value="ECO:0007669"/>
    <property type="project" value="UniProtKB-KW"/>
</dbReference>
<dbReference type="eggNOG" id="arCOG01172">
    <property type="taxonomic scope" value="Archaea"/>
</dbReference>
<dbReference type="AlphaFoldDB" id="Q0W7M9"/>
<dbReference type="SUPFAM" id="SSF52540">
    <property type="entry name" value="P-loop containing nucleoside triphosphate hydrolases"/>
    <property type="match status" value="1"/>
</dbReference>
<evidence type="ECO:0000256" key="1">
    <source>
        <dbReference type="ARBA" id="ARBA00022741"/>
    </source>
</evidence>